<dbReference type="PANTHER" id="PTHR30050">
    <property type="entry name" value="CHROMOSOMAL REPLICATION INITIATOR PROTEIN DNAA"/>
    <property type="match status" value="1"/>
</dbReference>
<gene>
    <name evidence="5" type="primary">istB</name>
    <name evidence="5" type="ORF">WKW82_29140</name>
</gene>
<dbReference type="Proteomes" id="UP001385892">
    <property type="component" value="Unassembled WGS sequence"/>
</dbReference>
<evidence type="ECO:0000256" key="1">
    <source>
        <dbReference type="ARBA" id="ARBA00008059"/>
    </source>
</evidence>
<dbReference type="SUPFAM" id="SSF52540">
    <property type="entry name" value="P-loop containing nucleoside triphosphate hydrolases"/>
    <property type="match status" value="1"/>
</dbReference>
<dbReference type="RefSeq" id="WP_340346174.1">
    <property type="nucleotide sequence ID" value="NZ_JBBKZT010000017.1"/>
</dbReference>
<dbReference type="CDD" id="cd00009">
    <property type="entry name" value="AAA"/>
    <property type="match status" value="1"/>
</dbReference>
<evidence type="ECO:0000313" key="6">
    <source>
        <dbReference type="Proteomes" id="UP001385892"/>
    </source>
</evidence>
<reference evidence="5 6" key="1">
    <citation type="submission" date="2024-03" db="EMBL/GenBank/DDBJ databases">
        <title>Novel species of the genus Variovorax.</title>
        <authorList>
            <person name="Liu Q."/>
            <person name="Xin Y.-H."/>
        </authorList>
    </citation>
    <scope>NUCLEOTIDE SEQUENCE [LARGE SCALE GENOMIC DNA]</scope>
    <source>
        <strain evidence="5 6">KACC 18900</strain>
    </source>
</reference>
<dbReference type="NCBIfam" id="NF038214">
    <property type="entry name" value="IS21_help_AAA"/>
    <property type="match status" value="1"/>
</dbReference>
<dbReference type="SMART" id="SM00382">
    <property type="entry name" value="AAA"/>
    <property type="match status" value="1"/>
</dbReference>
<dbReference type="InterPro" id="IPR003593">
    <property type="entry name" value="AAA+_ATPase"/>
</dbReference>
<evidence type="ECO:0000256" key="2">
    <source>
        <dbReference type="ARBA" id="ARBA00022741"/>
    </source>
</evidence>
<protein>
    <submittedName>
        <fullName evidence="5">IS21-like element helper ATPase IstB</fullName>
    </submittedName>
</protein>
<feature type="domain" description="AAA+ ATPase" evidence="4">
    <location>
        <begin position="110"/>
        <end position="243"/>
    </location>
</feature>
<sequence>MAAAKKAKAPALEVSGDLEPMLTRLKLTAIRDQLDTLLDQAGRAELNLREALSMLCAAEVARKDERRIQMGMSIAKFPCVRTLEGFEYEAQPSVDPKQIRELATSRWIGNGDSLLLLGPPGVGKTHLAVALGREAIVRGYSTLFVPATALVTQLARAHVDGRLEEKLVHFTKPKLLVVDELGYLPFEANAAHLFFQLVSRRYERGSMLVTSNRSVAEWGTVFGDAVVATAILDRLLHHSHVITIRGDSYRLRSKRRAGLVNQASAKDALTTD</sequence>
<comment type="similarity">
    <text evidence="1">Belongs to the IS21/IS1162 putative ATP-binding protein family.</text>
</comment>
<proteinExistence type="inferred from homology"/>
<dbReference type="Gene3D" id="3.40.50.300">
    <property type="entry name" value="P-loop containing nucleotide triphosphate hydrolases"/>
    <property type="match status" value="1"/>
</dbReference>
<dbReference type="PIRSF" id="PIRSF003073">
    <property type="entry name" value="DNAC_TnpB_IstB"/>
    <property type="match status" value="1"/>
</dbReference>
<keyword evidence="2" id="KW-0547">Nucleotide-binding</keyword>
<keyword evidence="3" id="KW-0067">ATP-binding</keyword>
<dbReference type="EMBL" id="JBBKZT010000017">
    <property type="protein sequence ID" value="MEJ8850737.1"/>
    <property type="molecule type" value="Genomic_DNA"/>
</dbReference>
<dbReference type="InterPro" id="IPR027417">
    <property type="entry name" value="P-loop_NTPase"/>
</dbReference>
<evidence type="ECO:0000259" key="4">
    <source>
        <dbReference type="SMART" id="SM00382"/>
    </source>
</evidence>
<keyword evidence="6" id="KW-1185">Reference proteome</keyword>
<dbReference type="InterPro" id="IPR002611">
    <property type="entry name" value="IstB_ATP-bd"/>
</dbReference>
<name>A0ABU8WT72_9BURK</name>
<evidence type="ECO:0000313" key="5">
    <source>
        <dbReference type="EMBL" id="MEJ8850737.1"/>
    </source>
</evidence>
<comment type="caution">
    <text evidence="5">The sequence shown here is derived from an EMBL/GenBank/DDBJ whole genome shotgun (WGS) entry which is preliminary data.</text>
</comment>
<dbReference type="InterPro" id="IPR047661">
    <property type="entry name" value="IstB"/>
</dbReference>
<evidence type="ECO:0000256" key="3">
    <source>
        <dbReference type="ARBA" id="ARBA00022840"/>
    </source>
</evidence>
<organism evidence="5 6">
    <name type="scientific">Variovorax rhizosphaerae</name>
    <dbReference type="NCBI Taxonomy" id="1836200"/>
    <lineage>
        <taxon>Bacteria</taxon>
        <taxon>Pseudomonadati</taxon>
        <taxon>Pseudomonadota</taxon>
        <taxon>Betaproteobacteria</taxon>
        <taxon>Burkholderiales</taxon>
        <taxon>Comamonadaceae</taxon>
        <taxon>Variovorax</taxon>
    </lineage>
</organism>
<accession>A0ABU8WT72</accession>
<dbReference type="InterPro" id="IPR028350">
    <property type="entry name" value="DNAC/IstB-like"/>
</dbReference>
<dbReference type="PANTHER" id="PTHR30050:SF4">
    <property type="entry name" value="ATP-BINDING PROTEIN RV3427C IN INSERTION SEQUENCE-RELATED"/>
    <property type="match status" value="1"/>
</dbReference>
<dbReference type="Pfam" id="PF01695">
    <property type="entry name" value="IstB_IS21"/>
    <property type="match status" value="1"/>
</dbReference>